<keyword evidence="3" id="KW-1185">Reference proteome</keyword>
<evidence type="ECO:0000313" key="3">
    <source>
        <dbReference type="Proteomes" id="UP000294737"/>
    </source>
</evidence>
<accession>A0A4V3BWH1</accession>
<feature type="region of interest" description="Disordered" evidence="1">
    <location>
        <begin position="368"/>
        <end position="423"/>
    </location>
</feature>
<dbReference type="Proteomes" id="UP000294737">
    <property type="component" value="Unassembled WGS sequence"/>
</dbReference>
<dbReference type="RefSeq" id="WP_112991335.1">
    <property type="nucleotide sequence ID" value="NZ_PTLZ01000001.1"/>
</dbReference>
<sequence>MLVDVSPDMSMYLLLRSQGYEESYALAEFIDNAIHAHQNAVASNPKLHEKLTINLSFYSNNYRDAASQNSISIIDDGVGISGEHLVHALKPAKPPTQRGLSEFGIGMKAAAVWFSPIWSLSTSPTGENFDYTVDFDLDKLIAAGKTEIDVKKTSATKRHASGTTILLKDLHKPIASDRYVAICEALTEIYQTFTRGTGAYLTLNATYDGANQKNLKYQDSGASDVLIARNYKVRGKKLILSGPEKSWTVPVEFDYLGHHVTGHLELRETGSYVNNPGLVLFRYGRVIKGLKSKPYNPPKLYKTANKYGKQRIYGELHLDGLPVSYMKDGFNIDEDDFLVHILRLDGVEALMAQAENYRKEIPAGWVVEDEDKEGVSPTKPSPKPKAPEKDEGKPTQKPVSPATEEGNNKGNPKTNPPTNPVKPQVIPAPAIALLDSLMVSTSNLALKSIIEETIRQYRATRFISTALCLRIVLECGCLDRIRRDFNSEYRKVSDLGIQALLTHLNKNASQLSKNNLQGDVFHFKNDHAVIKCIQANTNKASDQLDIILLNTISHGHFQPTKPTLDRVLLNIQPLLEWAYQRQPS</sequence>
<comment type="caution">
    <text evidence="2">The sequence shown here is derived from an EMBL/GenBank/DDBJ whole genome shotgun (WGS) entry which is preliminary data.</text>
</comment>
<name>A0A4V3BWH1_9BURK</name>
<reference evidence="2 3" key="1">
    <citation type="submission" date="2019-03" db="EMBL/GenBank/DDBJ databases">
        <title>Genomic Encyclopedia of Type Strains, Phase IV (KMG-IV): sequencing the most valuable type-strain genomes for metagenomic binning, comparative biology and taxonomic classification.</title>
        <authorList>
            <person name="Goeker M."/>
        </authorList>
    </citation>
    <scope>NUCLEOTIDE SEQUENCE [LARGE SCALE GENOMIC DNA]</scope>
    <source>
        <strain evidence="2 3">DSM 18555</strain>
    </source>
</reference>
<dbReference type="GO" id="GO:0016301">
    <property type="term" value="F:kinase activity"/>
    <property type="evidence" value="ECO:0007669"/>
    <property type="project" value="UniProtKB-KW"/>
</dbReference>
<keyword evidence="2" id="KW-0808">Transferase</keyword>
<dbReference type="Pfam" id="PF13589">
    <property type="entry name" value="HATPase_c_3"/>
    <property type="match status" value="1"/>
</dbReference>
<dbReference type="SUPFAM" id="SSF55874">
    <property type="entry name" value="ATPase domain of HSP90 chaperone/DNA topoisomerase II/histidine kinase"/>
    <property type="match status" value="1"/>
</dbReference>
<dbReference type="OrthoDB" id="9813438at2"/>
<dbReference type="EMBL" id="SNWF01000004">
    <property type="protein sequence ID" value="TDN94618.1"/>
    <property type="molecule type" value="Genomic_DNA"/>
</dbReference>
<gene>
    <name evidence="2" type="ORF">EV677_1169</name>
</gene>
<proteinExistence type="predicted"/>
<feature type="compositionally biased region" description="Basic and acidic residues" evidence="1">
    <location>
        <begin position="385"/>
        <end position="394"/>
    </location>
</feature>
<evidence type="ECO:0000313" key="2">
    <source>
        <dbReference type="EMBL" id="TDN94618.1"/>
    </source>
</evidence>
<evidence type="ECO:0000256" key="1">
    <source>
        <dbReference type="SAM" id="MobiDB-lite"/>
    </source>
</evidence>
<dbReference type="InterPro" id="IPR036890">
    <property type="entry name" value="HATPase_C_sf"/>
</dbReference>
<keyword evidence="2" id="KW-0418">Kinase</keyword>
<dbReference type="Gene3D" id="3.30.565.10">
    <property type="entry name" value="Histidine kinase-like ATPase, C-terminal domain"/>
    <property type="match status" value="1"/>
</dbReference>
<protein>
    <submittedName>
        <fullName evidence="2">Histidine kinase/DNA gyrase B/HSP90-like ATPase</fullName>
    </submittedName>
</protein>
<dbReference type="AlphaFoldDB" id="A0A4V3BWH1"/>
<organism evidence="2 3">
    <name type="scientific">Herminiimonas fonticola</name>
    <dbReference type="NCBI Taxonomy" id="303380"/>
    <lineage>
        <taxon>Bacteria</taxon>
        <taxon>Pseudomonadati</taxon>
        <taxon>Pseudomonadota</taxon>
        <taxon>Betaproteobacteria</taxon>
        <taxon>Burkholderiales</taxon>
        <taxon>Oxalobacteraceae</taxon>
        <taxon>Herminiimonas</taxon>
    </lineage>
</organism>